<accession>A0A9X1BMR0</accession>
<dbReference type="Pfam" id="PF04932">
    <property type="entry name" value="Wzy_C"/>
    <property type="match status" value="1"/>
</dbReference>
<keyword evidence="2 6" id="KW-0812">Transmembrane</keyword>
<feature type="domain" description="O-antigen ligase-related" evidence="7">
    <location>
        <begin position="215"/>
        <end position="361"/>
    </location>
</feature>
<evidence type="ECO:0000313" key="11">
    <source>
        <dbReference type="Proteomes" id="UP000643207"/>
    </source>
</evidence>
<dbReference type="Pfam" id="PF15864">
    <property type="entry name" value="PglL_A"/>
    <property type="match status" value="1"/>
</dbReference>
<evidence type="ECO:0000313" key="10">
    <source>
        <dbReference type="EMBL" id="MBL0718487.1"/>
    </source>
</evidence>
<comment type="caution">
    <text evidence="10">The sequence shown here is derived from an EMBL/GenBank/DDBJ whole genome shotgun (WGS) entry which is preliminary data.</text>
</comment>
<dbReference type="RefSeq" id="WP_201823184.1">
    <property type="nucleotide sequence ID" value="NZ_JAERRA010000001.1"/>
</dbReference>
<gene>
    <name evidence="10" type="ORF">JI742_01170</name>
</gene>
<name>A0A9X1BMR0_9BURK</name>
<evidence type="ECO:0000256" key="1">
    <source>
        <dbReference type="ARBA" id="ARBA00004141"/>
    </source>
</evidence>
<dbReference type="GO" id="GO:0016020">
    <property type="term" value="C:membrane"/>
    <property type="evidence" value="ECO:0007669"/>
    <property type="project" value="UniProtKB-SubCell"/>
</dbReference>
<protein>
    <submittedName>
        <fullName evidence="10">O-antigen ligase C-terminal domain-containing protein</fullName>
    </submittedName>
</protein>
<evidence type="ECO:0000256" key="3">
    <source>
        <dbReference type="ARBA" id="ARBA00022989"/>
    </source>
</evidence>
<feature type="transmembrane region" description="Helical" evidence="6">
    <location>
        <begin position="12"/>
        <end position="34"/>
    </location>
</feature>
<evidence type="ECO:0000259" key="8">
    <source>
        <dbReference type="Pfam" id="PF11846"/>
    </source>
</evidence>
<organism evidence="10 11">
    <name type="scientific">Aquariibacter lacus</name>
    <dbReference type="NCBI Taxonomy" id="2801332"/>
    <lineage>
        <taxon>Bacteria</taxon>
        <taxon>Pseudomonadati</taxon>
        <taxon>Pseudomonadota</taxon>
        <taxon>Betaproteobacteria</taxon>
        <taxon>Burkholderiales</taxon>
        <taxon>Sphaerotilaceae</taxon>
        <taxon>Aquariibacter</taxon>
    </lineage>
</organism>
<dbReference type="InterPro" id="IPR031726">
    <property type="entry name" value="PglL_A"/>
</dbReference>
<dbReference type="EMBL" id="JAERRA010000001">
    <property type="protein sequence ID" value="MBL0718487.1"/>
    <property type="molecule type" value="Genomic_DNA"/>
</dbReference>
<feature type="transmembrane region" description="Helical" evidence="6">
    <location>
        <begin position="126"/>
        <end position="146"/>
    </location>
</feature>
<keyword evidence="4 6" id="KW-0472">Membrane</keyword>
<dbReference type="PANTHER" id="PTHR37422">
    <property type="entry name" value="TEICHURONIC ACID BIOSYNTHESIS PROTEIN TUAE"/>
    <property type="match status" value="1"/>
</dbReference>
<proteinExistence type="predicted"/>
<dbReference type="InterPro" id="IPR051533">
    <property type="entry name" value="WaaL-like"/>
</dbReference>
<dbReference type="InterPro" id="IPR007016">
    <property type="entry name" value="O-antigen_ligase-rel_domated"/>
</dbReference>
<feature type="transmembrane region" description="Helical" evidence="6">
    <location>
        <begin position="447"/>
        <end position="469"/>
    </location>
</feature>
<feature type="transmembrane region" description="Helical" evidence="6">
    <location>
        <begin position="489"/>
        <end position="506"/>
    </location>
</feature>
<dbReference type="InterPro" id="IPR021797">
    <property type="entry name" value="Wzy_C_2"/>
</dbReference>
<dbReference type="GO" id="GO:0016874">
    <property type="term" value="F:ligase activity"/>
    <property type="evidence" value="ECO:0007669"/>
    <property type="project" value="UniProtKB-KW"/>
</dbReference>
<feature type="domain" description="Protein glycosylation ligase" evidence="9">
    <location>
        <begin position="164"/>
        <end position="188"/>
    </location>
</feature>
<evidence type="ECO:0000256" key="5">
    <source>
        <dbReference type="SAM" id="MobiDB-lite"/>
    </source>
</evidence>
<dbReference type="Pfam" id="PF11846">
    <property type="entry name" value="Wzy_C_2"/>
    <property type="match status" value="1"/>
</dbReference>
<sequence>MNAPEPQPLTPSAAPALMQAAALLSLALPLLLPFSTVPDAVLVHQLAAVAAWGLWLLLSAAGPSPIGSSPGLTLTFLTGLLAAIAWQAQQAAQAGVLVAAALVLWATARQAAAAPGAARELARPMARAWTAAGLGCVLVAGVQMLSPEGGLGGLVSPGTTPGRAVGNMRQPNHLATALICAMVWTVWWMAEVWRAAHGPRAPRQRAQVLLLFAISLAALLAALAGSGSRTGAISLALLLAWALIDRRLPGPMRLLLGLGPLLYGGLALALSAWARARQSGFVAADRFQFDGDISSSRFAIWRNALELLAAHPWTGVGWGRFNLAWTFSPFPDRPTAFFDHSHNLPLQLAVEIGLPATLLLLLAWLALMWQRRAAWRGSPVVPGPVDRAGLDPDQPGRAVADPDQPGRAVADLDPPGRAVPDPDHPGRAVLVMLAVLIVHSQLEYPLWYAYFLLPAAWATGLWLGAGAAAAARPVVGGTAPPQAPWLQGLQRLAGVLLMLGAVMAAMDHRRVERVFAPADGRQPLDERIARGQLSPLFGHHADYAAATLAPEQVPLAVFGRPLDHLIDVRLMVAYARALHARGHGPEALAVVRRLKEFRRVESMRALPDCRGPRSAGASPDPQRLGAWACAADIAEDLDWMRLRALAR</sequence>
<feature type="transmembrane region" description="Helical" evidence="6">
    <location>
        <begin position="348"/>
        <end position="369"/>
    </location>
</feature>
<feature type="transmembrane region" description="Helical" evidence="6">
    <location>
        <begin position="255"/>
        <end position="274"/>
    </location>
</feature>
<feature type="transmembrane region" description="Helical" evidence="6">
    <location>
        <begin position="94"/>
        <end position="114"/>
    </location>
</feature>
<evidence type="ECO:0000256" key="6">
    <source>
        <dbReference type="SAM" id="Phobius"/>
    </source>
</evidence>
<feature type="domain" description="Virulence factor membrane-bound polymerase C-terminal" evidence="8">
    <location>
        <begin position="429"/>
        <end position="552"/>
    </location>
</feature>
<dbReference type="AlphaFoldDB" id="A0A9X1BMR0"/>
<reference evidence="10 11" key="1">
    <citation type="submission" date="2021-01" db="EMBL/GenBank/DDBJ databases">
        <title>Piscinibacter sp. Jin2 Genome sequencing and assembly.</title>
        <authorList>
            <person name="Kim I."/>
        </authorList>
    </citation>
    <scope>NUCLEOTIDE SEQUENCE [LARGE SCALE GENOMIC DNA]</scope>
    <source>
        <strain evidence="10 11">Jin2</strain>
    </source>
</reference>
<keyword evidence="11" id="KW-1185">Reference proteome</keyword>
<feature type="transmembrane region" description="Helical" evidence="6">
    <location>
        <begin position="174"/>
        <end position="196"/>
    </location>
</feature>
<dbReference type="PANTHER" id="PTHR37422:SF21">
    <property type="entry name" value="EXOQ-LIKE PROTEIN"/>
    <property type="match status" value="1"/>
</dbReference>
<evidence type="ECO:0000256" key="4">
    <source>
        <dbReference type="ARBA" id="ARBA00023136"/>
    </source>
</evidence>
<dbReference type="Proteomes" id="UP000643207">
    <property type="component" value="Unassembled WGS sequence"/>
</dbReference>
<evidence type="ECO:0000256" key="2">
    <source>
        <dbReference type="ARBA" id="ARBA00022692"/>
    </source>
</evidence>
<evidence type="ECO:0000259" key="9">
    <source>
        <dbReference type="Pfam" id="PF15864"/>
    </source>
</evidence>
<feature type="transmembrane region" description="Helical" evidence="6">
    <location>
        <begin position="40"/>
        <end position="58"/>
    </location>
</feature>
<evidence type="ECO:0000259" key="7">
    <source>
        <dbReference type="Pfam" id="PF04932"/>
    </source>
</evidence>
<feature type="transmembrane region" description="Helical" evidence="6">
    <location>
        <begin position="208"/>
        <end position="225"/>
    </location>
</feature>
<feature type="region of interest" description="Disordered" evidence="5">
    <location>
        <begin position="384"/>
        <end position="421"/>
    </location>
</feature>
<keyword evidence="3 6" id="KW-1133">Transmembrane helix</keyword>
<comment type="subcellular location">
    <subcellularLocation>
        <location evidence="1">Membrane</location>
        <topology evidence="1">Multi-pass membrane protein</topology>
    </subcellularLocation>
</comment>
<keyword evidence="10" id="KW-0436">Ligase</keyword>